<dbReference type="EMBL" id="VBSN01000027">
    <property type="protein sequence ID" value="KAA6440645.1"/>
    <property type="molecule type" value="Genomic_DNA"/>
</dbReference>
<evidence type="ECO:0000313" key="1">
    <source>
        <dbReference type="EMBL" id="KAA6440645.1"/>
    </source>
</evidence>
<reference evidence="1 2" key="1">
    <citation type="submission" date="2019-05" db="EMBL/GenBank/DDBJ databases">
        <authorList>
            <person name="Qu J.-H."/>
        </authorList>
    </citation>
    <scope>NUCLEOTIDE SEQUENCE [LARGE SCALE GENOMIC DNA]</scope>
    <source>
        <strain evidence="1 2">NS28</strain>
    </source>
</reference>
<dbReference type="OrthoDB" id="949042at2"/>
<comment type="caution">
    <text evidence="1">The sequence shown here is derived from an EMBL/GenBank/DDBJ whole genome shotgun (WGS) entry which is preliminary data.</text>
</comment>
<sequence length="182" mass="19300">MIKKLMIIAWIAIVGVGIGCDGPKGDVGPAGPQGPKGETGAAGANGEDGIMAKEIVTGAVQSTKGGYTLGKANLSSEDSVMISKSVVVVFIKSQGLWWAQPGKVEFGEGKFTNFNFVTLLRGSNFYVDIRPVSWSETDQATAPERQFEAIKAVIIPSESLRTNANVDWTSYKETMAALGLKE</sequence>
<dbReference type="Gene3D" id="1.20.5.320">
    <property type="entry name" value="6-Phosphogluconate Dehydrogenase, domain 3"/>
    <property type="match status" value="1"/>
</dbReference>
<name>A0A5M8QWG0_9BACT</name>
<evidence type="ECO:0000313" key="2">
    <source>
        <dbReference type="Proteomes" id="UP000323994"/>
    </source>
</evidence>
<keyword evidence="1" id="KW-0176">Collagen</keyword>
<accession>A0A5M8QWG0</accession>
<dbReference type="AlphaFoldDB" id="A0A5M8QWG0"/>
<dbReference type="RefSeq" id="WP_139011637.1">
    <property type="nucleotide sequence ID" value="NZ_VBSN01000027.1"/>
</dbReference>
<protein>
    <submittedName>
        <fullName evidence="1">Collagen-like protein</fullName>
    </submittedName>
</protein>
<proteinExistence type="predicted"/>
<keyword evidence="2" id="KW-1185">Reference proteome</keyword>
<dbReference type="Proteomes" id="UP000323994">
    <property type="component" value="Unassembled WGS sequence"/>
</dbReference>
<organism evidence="1 2">
    <name type="scientific">Dyadobacter flavalbus</name>
    <dbReference type="NCBI Taxonomy" id="2579942"/>
    <lineage>
        <taxon>Bacteria</taxon>
        <taxon>Pseudomonadati</taxon>
        <taxon>Bacteroidota</taxon>
        <taxon>Cytophagia</taxon>
        <taxon>Cytophagales</taxon>
        <taxon>Spirosomataceae</taxon>
        <taxon>Dyadobacter</taxon>
    </lineage>
</organism>
<dbReference type="PROSITE" id="PS51257">
    <property type="entry name" value="PROKAR_LIPOPROTEIN"/>
    <property type="match status" value="1"/>
</dbReference>
<gene>
    <name evidence="1" type="ORF">FEM33_08685</name>
</gene>